<evidence type="ECO:0000313" key="2">
    <source>
        <dbReference type="Proteomes" id="UP000204502"/>
    </source>
</evidence>
<dbReference type="KEGG" id="vg:28801865"/>
<evidence type="ECO:0000313" key="1">
    <source>
        <dbReference type="EMBL" id="AMB18786.1"/>
    </source>
</evidence>
<accession>A0A109ZRI8</accession>
<name>A0A109ZRI8_9CAUD</name>
<dbReference type="EMBL" id="KU253712">
    <property type="protein sequence ID" value="AMB18786.1"/>
    <property type="molecule type" value="Genomic_DNA"/>
</dbReference>
<protein>
    <submittedName>
        <fullName evidence="1">Uncharacterized protein</fullName>
    </submittedName>
</protein>
<dbReference type="RefSeq" id="YP_009274910.1">
    <property type="nucleotide sequence ID" value="NC_030920.1"/>
</dbReference>
<organism evidence="1 2">
    <name type="scientific">Bacillus phage Eldridge</name>
    <dbReference type="NCBI Taxonomy" id="1776293"/>
    <lineage>
        <taxon>Viruses</taxon>
        <taxon>Duplodnaviria</taxon>
        <taxon>Heunggongvirae</taxon>
        <taxon>Uroviricota</taxon>
        <taxon>Caudoviricetes</taxon>
        <taxon>Herelleviridae</taxon>
        <taxon>Bastillevirinae</taxon>
        <taxon>Eldridgevirus</taxon>
        <taxon>Eldridgevirus eldridge</taxon>
    </lineage>
</organism>
<dbReference type="Proteomes" id="UP000204502">
    <property type="component" value="Segment"/>
</dbReference>
<dbReference type="OrthoDB" id="32546at10239"/>
<sequence length="249" mass="29073">MSLDKEILKIVEDKLSNGFMDKMIEEQLEKGINSALSSAFNSYGDVTKVIEKKIKEVMIPYVEQYDYSEYIVKLDHVLVDMLKQGALPHKKIVENFKSLVDFEAPKRVTVSDIFEQWKKFAAENVDTSKLEIDYDDEPTYNDLSVNLEVEENNSNRSWSGKEEFTLIMECEEDDSVNRMVKFYKWKDGFLGGKLMVDFDDNFELRSLRLIDTFTIYLMQLSQSNTEIGIDIHHNEDYVGVEEHPEAEWN</sequence>
<keyword evidence="2" id="KW-1185">Reference proteome</keyword>
<reference evidence="1 2" key="1">
    <citation type="journal article" date="2016" name="Genome Announc.">
        <title>Complete Genome Sequence of Bacillus megaterium Bacteriophage Eldridge.</title>
        <authorList>
            <person name="Reveille A.M."/>
            <person name="Eldridge K.A."/>
            <person name="Temple L.M."/>
        </authorList>
    </citation>
    <scope>NUCLEOTIDE SEQUENCE [LARGE SCALE GENOMIC DNA]</scope>
</reference>
<proteinExistence type="predicted"/>
<gene>
    <name evidence="1" type="ORF">Eldridge_0206</name>
</gene>
<dbReference type="GeneID" id="28801865"/>